<protein>
    <submittedName>
        <fullName evidence="2">Uncharacterized protein</fullName>
    </submittedName>
</protein>
<organism evidence="2 3">
    <name type="scientific">Champsocephalus gunnari</name>
    <name type="common">Mackerel icefish</name>
    <dbReference type="NCBI Taxonomy" id="52237"/>
    <lineage>
        <taxon>Eukaryota</taxon>
        <taxon>Metazoa</taxon>
        <taxon>Chordata</taxon>
        <taxon>Craniata</taxon>
        <taxon>Vertebrata</taxon>
        <taxon>Euteleostomi</taxon>
        <taxon>Actinopterygii</taxon>
        <taxon>Neopterygii</taxon>
        <taxon>Teleostei</taxon>
        <taxon>Neoteleostei</taxon>
        <taxon>Acanthomorphata</taxon>
        <taxon>Eupercaria</taxon>
        <taxon>Perciformes</taxon>
        <taxon>Notothenioidei</taxon>
        <taxon>Channichthyidae</taxon>
        <taxon>Champsocephalus</taxon>
    </lineage>
</organism>
<evidence type="ECO:0000313" key="3">
    <source>
        <dbReference type="Proteomes" id="UP001331515"/>
    </source>
</evidence>
<comment type="caution">
    <text evidence="2">The sequence shown here is derived from an EMBL/GenBank/DDBJ whole genome shotgun (WGS) entry which is preliminary data.</text>
</comment>
<gene>
    <name evidence="2" type="ORF">CgunFtcFv8_013768</name>
</gene>
<keyword evidence="3" id="KW-1185">Reference proteome</keyword>
<evidence type="ECO:0000256" key="1">
    <source>
        <dbReference type="SAM" id="MobiDB-lite"/>
    </source>
</evidence>
<feature type="compositionally biased region" description="Polar residues" evidence="1">
    <location>
        <begin position="1"/>
        <end position="13"/>
    </location>
</feature>
<accession>A0AAN8HY13</accession>
<evidence type="ECO:0000313" key="2">
    <source>
        <dbReference type="EMBL" id="KAK5933274.1"/>
    </source>
</evidence>
<name>A0AAN8HY13_CHAGU</name>
<proteinExistence type="predicted"/>
<sequence length="91" mass="9335">MASRSTCGSSSVGGTRVQRDGCRGGVNQRGDPLPAAPSLSLCACEGSAWQQACDLAPSTTPRREARPGVTDPLTGCSPSSLIHSFLTSPFL</sequence>
<feature type="region of interest" description="Disordered" evidence="1">
    <location>
        <begin position="1"/>
        <end position="30"/>
    </location>
</feature>
<reference evidence="2 3" key="1">
    <citation type="journal article" date="2023" name="Mol. Biol. Evol.">
        <title>Genomics of Secondarily Temperate Adaptation in the Only Non-Antarctic Icefish.</title>
        <authorList>
            <person name="Rivera-Colon A.G."/>
            <person name="Rayamajhi N."/>
            <person name="Minhas B.F."/>
            <person name="Madrigal G."/>
            <person name="Bilyk K.T."/>
            <person name="Yoon V."/>
            <person name="Hune M."/>
            <person name="Gregory S."/>
            <person name="Cheng C.H.C."/>
            <person name="Catchen J.M."/>
        </authorList>
    </citation>
    <scope>NUCLEOTIDE SEQUENCE [LARGE SCALE GENOMIC DNA]</scope>
    <source>
        <tissue evidence="2">White muscle</tissue>
    </source>
</reference>
<dbReference type="EMBL" id="JAURVH010001514">
    <property type="protein sequence ID" value="KAK5933274.1"/>
    <property type="molecule type" value="Genomic_DNA"/>
</dbReference>
<dbReference type="Proteomes" id="UP001331515">
    <property type="component" value="Unassembled WGS sequence"/>
</dbReference>
<dbReference type="AlphaFoldDB" id="A0AAN8HY13"/>